<sequence length="75" mass="8939">AKAWVTWFLEWRVQREAGSTEQRLPPTPGSGRITGRPVLSRSNKTRWIDPNWPITILSLFILEKIDNFLYFEHWQ</sequence>
<dbReference type="Proteomes" id="UP000811246">
    <property type="component" value="Chromosome 3"/>
</dbReference>
<gene>
    <name evidence="1" type="ORF">I3842_03G069600</name>
</gene>
<proteinExistence type="predicted"/>
<organism evidence="1 2">
    <name type="scientific">Carya illinoinensis</name>
    <name type="common">Pecan</name>
    <dbReference type="NCBI Taxonomy" id="32201"/>
    <lineage>
        <taxon>Eukaryota</taxon>
        <taxon>Viridiplantae</taxon>
        <taxon>Streptophyta</taxon>
        <taxon>Embryophyta</taxon>
        <taxon>Tracheophyta</taxon>
        <taxon>Spermatophyta</taxon>
        <taxon>Magnoliopsida</taxon>
        <taxon>eudicotyledons</taxon>
        <taxon>Gunneridae</taxon>
        <taxon>Pentapetalae</taxon>
        <taxon>rosids</taxon>
        <taxon>fabids</taxon>
        <taxon>Fagales</taxon>
        <taxon>Juglandaceae</taxon>
        <taxon>Carya</taxon>
    </lineage>
</organism>
<evidence type="ECO:0000313" key="1">
    <source>
        <dbReference type="EMBL" id="KAG6720581.1"/>
    </source>
</evidence>
<name>A0A922FHX3_CARIL</name>
<evidence type="ECO:0000313" key="2">
    <source>
        <dbReference type="Proteomes" id="UP000811246"/>
    </source>
</evidence>
<accession>A0A922FHX3</accession>
<dbReference type="AntiFam" id="ANF00038">
    <property type="entry name" value="Overlaps SRP RNA, same strand"/>
</dbReference>
<dbReference type="AlphaFoldDB" id="A0A922FHX3"/>
<reference evidence="1" key="1">
    <citation type="submission" date="2021-01" db="EMBL/GenBank/DDBJ databases">
        <authorList>
            <person name="Lovell J.T."/>
            <person name="Bentley N."/>
            <person name="Bhattarai G."/>
            <person name="Jenkins J.W."/>
            <person name="Sreedasyam A."/>
            <person name="Alarcon Y."/>
            <person name="Bock C."/>
            <person name="Boston L."/>
            <person name="Carlson J."/>
            <person name="Cervantes K."/>
            <person name="Clermont K."/>
            <person name="Krom N."/>
            <person name="Kubenka K."/>
            <person name="Mamidi S."/>
            <person name="Mattison C."/>
            <person name="Monteros M."/>
            <person name="Pisani C."/>
            <person name="Plott C."/>
            <person name="Rajasekar S."/>
            <person name="Rhein H.S."/>
            <person name="Rohla C."/>
            <person name="Song M."/>
            <person name="Hilaire R.S."/>
            <person name="Shu S."/>
            <person name="Wells L."/>
            <person name="Wang X."/>
            <person name="Webber J."/>
            <person name="Heerema R.J."/>
            <person name="Klein P."/>
            <person name="Conner P."/>
            <person name="Grauke L."/>
            <person name="Grimwood J."/>
            <person name="Schmutz J."/>
            <person name="Randall J.J."/>
        </authorList>
    </citation>
    <scope>NUCLEOTIDE SEQUENCE</scope>
    <source>
        <tissue evidence="1">Leaf</tissue>
    </source>
</reference>
<comment type="caution">
    <text evidence="1">The sequence shown here is derived from an EMBL/GenBank/DDBJ whole genome shotgun (WGS) entry which is preliminary data.</text>
</comment>
<protein>
    <submittedName>
        <fullName evidence="1">Uncharacterized protein</fullName>
    </submittedName>
</protein>
<dbReference type="EMBL" id="CM031827">
    <property type="protein sequence ID" value="KAG6720581.1"/>
    <property type="molecule type" value="Genomic_DNA"/>
</dbReference>
<feature type="non-terminal residue" evidence="1">
    <location>
        <position position="1"/>
    </location>
</feature>